<dbReference type="AlphaFoldDB" id="A0AAW1TFZ4"/>
<reference evidence="2 3" key="1">
    <citation type="journal article" date="2024" name="Nat. Commun.">
        <title>Phylogenomics reveals the evolutionary origins of lichenization in chlorophyte algae.</title>
        <authorList>
            <person name="Puginier C."/>
            <person name="Libourel C."/>
            <person name="Otte J."/>
            <person name="Skaloud P."/>
            <person name="Haon M."/>
            <person name="Grisel S."/>
            <person name="Petersen M."/>
            <person name="Berrin J.G."/>
            <person name="Delaux P.M."/>
            <person name="Dal Grande F."/>
            <person name="Keller J."/>
        </authorList>
    </citation>
    <scope>NUCLEOTIDE SEQUENCE [LARGE SCALE GENOMIC DNA]</scope>
    <source>
        <strain evidence="2 3">SAG 2523</strain>
    </source>
</reference>
<accession>A0AAW1TFZ4</accession>
<proteinExistence type="predicted"/>
<comment type="caution">
    <text evidence="2">The sequence shown here is derived from an EMBL/GenBank/DDBJ whole genome shotgun (WGS) entry which is preliminary data.</text>
</comment>
<evidence type="ECO:0000313" key="2">
    <source>
        <dbReference type="EMBL" id="KAK9867763.1"/>
    </source>
</evidence>
<evidence type="ECO:0000313" key="3">
    <source>
        <dbReference type="Proteomes" id="UP001485043"/>
    </source>
</evidence>
<sequence length="256" mass="28227">METADHWGPPGVNKRAYTELGINAHLFEQHVDCSGAFGNPSEPLRGEELDSSGDEEEEDEEEEYVQTPAGPISCNILGISKGTDWPDWLDPTIHHPATPYMSAEEAACHIAAAKADAEARTAAQESMERGISDNNEDAPEKPWPMTPAEMDWAMNDFLPSVRARLAQGLESDNKFRALAKEVREMKAEEARIFALMGYVEEEPQDPGHQTSRVSMAVLDKAAHHWKASMDPEAVQVPAFDGKPAYRVAQNGTKRIS</sequence>
<feature type="compositionally biased region" description="Acidic residues" evidence="1">
    <location>
        <begin position="49"/>
        <end position="64"/>
    </location>
</feature>
<evidence type="ECO:0000256" key="1">
    <source>
        <dbReference type="SAM" id="MobiDB-lite"/>
    </source>
</evidence>
<gene>
    <name evidence="2" type="ORF">WJX84_010358</name>
</gene>
<protein>
    <submittedName>
        <fullName evidence="2">Uncharacterized protein</fullName>
    </submittedName>
</protein>
<name>A0AAW1TFZ4_9CHLO</name>
<organism evidence="2 3">
    <name type="scientific">Apatococcus fuscideae</name>
    <dbReference type="NCBI Taxonomy" id="2026836"/>
    <lineage>
        <taxon>Eukaryota</taxon>
        <taxon>Viridiplantae</taxon>
        <taxon>Chlorophyta</taxon>
        <taxon>core chlorophytes</taxon>
        <taxon>Trebouxiophyceae</taxon>
        <taxon>Chlorellales</taxon>
        <taxon>Chlorellaceae</taxon>
        <taxon>Apatococcus</taxon>
    </lineage>
</organism>
<dbReference type="Proteomes" id="UP001485043">
    <property type="component" value="Unassembled WGS sequence"/>
</dbReference>
<feature type="region of interest" description="Disordered" evidence="1">
    <location>
        <begin position="34"/>
        <end position="72"/>
    </location>
</feature>
<dbReference type="EMBL" id="JALJOV010000066">
    <property type="protein sequence ID" value="KAK9867763.1"/>
    <property type="molecule type" value="Genomic_DNA"/>
</dbReference>
<keyword evidence="3" id="KW-1185">Reference proteome</keyword>